<feature type="non-terminal residue" evidence="10">
    <location>
        <position position="1"/>
    </location>
</feature>
<accession>A0A3B0UTZ1</accession>
<keyword evidence="4" id="KW-0547">Nucleotide-binding</keyword>
<evidence type="ECO:0000256" key="8">
    <source>
        <dbReference type="ARBA" id="ARBA00049339"/>
    </source>
</evidence>
<evidence type="ECO:0000256" key="1">
    <source>
        <dbReference type="ARBA" id="ARBA00005594"/>
    </source>
</evidence>
<dbReference type="FunFam" id="1.10.730.10:FF:000006">
    <property type="entry name" value="Arginyl-tRNA synthetase 2, mitochondrial"/>
    <property type="match status" value="1"/>
</dbReference>
<dbReference type="InterPro" id="IPR014729">
    <property type="entry name" value="Rossmann-like_a/b/a_fold"/>
</dbReference>
<dbReference type="InterPro" id="IPR009080">
    <property type="entry name" value="tRNAsynth_Ia_anticodon-bd"/>
</dbReference>
<evidence type="ECO:0000256" key="2">
    <source>
        <dbReference type="ARBA" id="ARBA00012837"/>
    </source>
</evidence>
<feature type="domain" description="DALR anticodon binding" evidence="9">
    <location>
        <begin position="182"/>
        <end position="301"/>
    </location>
</feature>
<evidence type="ECO:0000256" key="6">
    <source>
        <dbReference type="ARBA" id="ARBA00022917"/>
    </source>
</evidence>
<keyword evidence="3 10" id="KW-0436">Ligase</keyword>
<protein>
    <recommendedName>
        <fullName evidence="2">arginine--tRNA ligase</fullName>
        <ecNumber evidence="2">6.1.1.19</ecNumber>
    </recommendedName>
</protein>
<keyword evidence="5" id="KW-0067">ATP-binding</keyword>
<dbReference type="GO" id="GO:0006420">
    <property type="term" value="P:arginyl-tRNA aminoacylation"/>
    <property type="evidence" value="ECO:0007669"/>
    <property type="project" value="InterPro"/>
</dbReference>
<gene>
    <name evidence="10" type="ORF">MNBD_BACTEROID06-648</name>
</gene>
<dbReference type="SMART" id="SM00836">
    <property type="entry name" value="DALR_1"/>
    <property type="match status" value="1"/>
</dbReference>
<evidence type="ECO:0000259" key="9">
    <source>
        <dbReference type="SMART" id="SM00836"/>
    </source>
</evidence>
<keyword evidence="6" id="KW-0648">Protein biosynthesis</keyword>
<dbReference type="Gene3D" id="3.40.50.620">
    <property type="entry name" value="HUPs"/>
    <property type="match status" value="1"/>
</dbReference>
<dbReference type="InterPro" id="IPR008909">
    <property type="entry name" value="DALR_anticod-bd"/>
</dbReference>
<keyword evidence="7 10" id="KW-0030">Aminoacyl-tRNA synthetase</keyword>
<comment type="catalytic activity">
    <reaction evidence="8">
        <text>tRNA(Arg) + L-arginine + ATP = L-arginyl-tRNA(Arg) + AMP + diphosphate</text>
        <dbReference type="Rhea" id="RHEA:20301"/>
        <dbReference type="Rhea" id="RHEA-COMP:9658"/>
        <dbReference type="Rhea" id="RHEA-COMP:9673"/>
        <dbReference type="ChEBI" id="CHEBI:30616"/>
        <dbReference type="ChEBI" id="CHEBI:32682"/>
        <dbReference type="ChEBI" id="CHEBI:33019"/>
        <dbReference type="ChEBI" id="CHEBI:78442"/>
        <dbReference type="ChEBI" id="CHEBI:78513"/>
        <dbReference type="ChEBI" id="CHEBI:456215"/>
        <dbReference type="EC" id="6.1.1.19"/>
    </reaction>
</comment>
<dbReference type="AlphaFoldDB" id="A0A3B0UTZ1"/>
<dbReference type="EMBL" id="UOES01000453">
    <property type="protein sequence ID" value="VAW28767.1"/>
    <property type="molecule type" value="Genomic_DNA"/>
</dbReference>
<evidence type="ECO:0000313" key="10">
    <source>
        <dbReference type="EMBL" id="VAW28767.1"/>
    </source>
</evidence>
<dbReference type="PANTHER" id="PTHR11956:SF5">
    <property type="entry name" value="ARGININE--TRNA LIGASE, CYTOPLASMIC"/>
    <property type="match status" value="1"/>
</dbReference>
<reference evidence="10" key="1">
    <citation type="submission" date="2018-06" db="EMBL/GenBank/DDBJ databases">
        <authorList>
            <person name="Zhirakovskaya E."/>
        </authorList>
    </citation>
    <scope>NUCLEOTIDE SEQUENCE</scope>
</reference>
<dbReference type="InterPro" id="IPR035684">
    <property type="entry name" value="ArgRS_core"/>
</dbReference>
<dbReference type="GO" id="GO:0005524">
    <property type="term" value="F:ATP binding"/>
    <property type="evidence" value="ECO:0007669"/>
    <property type="project" value="UniProtKB-KW"/>
</dbReference>
<dbReference type="GO" id="GO:0004814">
    <property type="term" value="F:arginine-tRNA ligase activity"/>
    <property type="evidence" value="ECO:0007669"/>
    <property type="project" value="UniProtKB-EC"/>
</dbReference>
<evidence type="ECO:0000256" key="4">
    <source>
        <dbReference type="ARBA" id="ARBA00022741"/>
    </source>
</evidence>
<sequence length="301" mass="34087">EIFYQKEDGSVWVDLTDDGLDQKLLLRADGTSVYMTQDIGTAIQRFKDFPAITGQVYTVGNEQDYHFKVLFLILKKLGFDWAANCHHLSYGMVDLPTGKMKSREGTVVDADDIMQEMFDTAEAHTKELGKIDGFSAKEANQLYKTLGLGAIKYFLMKVDPKKRMMFNPKESIQFQGNTGPFVQYTHARISSILRKATAEKIDIDSELDSAISLTDTEKEGLFLLSQFGEKIAEAGKDYSPAIIAQYVYDLAKEYNRFYAESPIFNEEDREVMKFRVMYSKMVAKVIKSGMGLLGIAVPERM</sequence>
<organism evidence="10">
    <name type="scientific">hydrothermal vent metagenome</name>
    <dbReference type="NCBI Taxonomy" id="652676"/>
    <lineage>
        <taxon>unclassified sequences</taxon>
        <taxon>metagenomes</taxon>
        <taxon>ecological metagenomes</taxon>
    </lineage>
</organism>
<dbReference type="SUPFAM" id="SSF47323">
    <property type="entry name" value="Anticodon-binding domain of a subclass of class I aminoacyl-tRNA synthetases"/>
    <property type="match status" value="1"/>
</dbReference>
<dbReference type="PANTHER" id="PTHR11956">
    <property type="entry name" value="ARGINYL-TRNA SYNTHETASE"/>
    <property type="match status" value="1"/>
</dbReference>
<evidence type="ECO:0000256" key="7">
    <source>
        <dbReference type="ARBA" id="ARBA00023146"/>
    </source>
</evidence>
<comment type="similarity">
    <text evidence="1">Belongs to the class-I aminoacyl-tRNA synthetase family.</text>
</comment>
<evidence type="ECO:0000256" key="3">
    <source>
        <dbReference type="ARBA" id="ARBA00022598"/>
    </source>
</evidence>
<dbReference type="Gene3D" id="1.10.730.10">
    <property type="entry name" value="Isoleucyl-tRNA Synthetase, Domain 1"/>
    <property type="match status" value="1"/>
</dbReference>
<dbReference type="Pfam" id="PF00750">
    <property type="entry name" value="tRNA-synt_1d"/>
    <property type="match status" value="1"/>
</dbReference>
<dbReference type="EC" id="6.1.1.19" evidence="2"/>
<dbReference type="Pfam" id="PF05746">
    <property type="entry name" value="DALR_1"/>
    <property type="match status" value="1"/>
</dbReference>
<name>A0A3B0UTZ1_9ZZZZ</name>
<evidence type="ECO:0000256" key="5">
    <source>
        <dbReference type="ARBA" id="ARBA00022840"/>
    </source>
</evidence>
<proteinExistence type="inferred from homology"/>
<dbReference type="InterPro" id="IPR001278">
    <property type="entry name" value="Arg-tRNA-ligase"/>
</dbReference>
<dbReference type="SUPFAM" id="SSF52374">
    <property type="entry name" value="Nucleotidylyl transferase"/>
    <property type="match status" value="1"/>
</dbReference>